<dbReference type="Proteomes" id="UP000326553">
    <property type="component" value="Chromosome"/>
</dbReference>
<accession>A0A5J6HHW8</accession>
<evidence type="ECO:0000313" key="2">
    <source>
        <dbReference type="Proteomes" id="UP000326553"/>
    </source>
</evidence>
<evidence type="ECO:0000313" key="1">
    <source>
        <dbReference type="EMBL" id="QEV16675.1"/>
    </source>
</evidence>
<dbReference type="KEGG" id="salw:CP975_03395"/>
<name>A0A5J6HHW8_STRAD</name>
<keyword evidence="2" id="KW-1185">Reference proteome</keyword>
<proteinExistence type="predicted"/>
<protein>
    <submittedName>
        <fullName evidence="1">Uncharacterized protein</fullName>
    </submittedName>
</protein>
<gene>
    <name evidence="1" type="ORF">CP975_03395</name>
</gene>
<dbReference type="OrthoDB" id="4103055at2"/>
<dbReference type="AlphaFoldDB" id="A0A5J6HHW8"/>
<dbReference type="EMBL" id="CP023695">
    <property type="protein sequence ID" value="QEV16675.1"/>
    <property type="molecule type" value="Genomic_DNA"/>
</dbReference>
<dbReference type="RefSeq" id="WP_055535945.1">
    <property type="nucleotide sequence ID" value="NZ_CP023695.1"/>
</dbReference>
<organism evidence="1 2">
    <name type="scientific">Streptomyces alboniger</name>
    <dbReference type="NCBI Taxonomy" id="132473"/>
    <lineage>
        <taxon>Bacteria</taxon>
        <taxon>Bacillati</taxon>
        <taxon>Actinomycetota</taxon>
        <taxon>Actinomycetes</taxon>
        <taxon>Kitasatosporales</taxon>
        <taxon>Streptomycetaceae</taxon>
        <taxon>Streptomyces</taxon>
        <taxon>Streptomyces aurantiacus group</taxon>
    </lineage>
</organism>
<reference evidence="1 2" key="1">
    <citation type="submission" date="2017-09" db="EMBL/GenBank/DDBJ databases">
        <authorList>
            <person name="Lee N."/>
            <person name="Cho B.-K."/>
        </authorList>
    </citation>
    <scope>NUCLEOTIDE SEQUENCE [LARGE SCALE GENOMIC DNA]</scope>
    <source>
        <strain evidence="1 2">ATCC 12461</strain>
    </source>
</reference>
<sequence length="482" mass="51101">MNASDITTVLRRPTTAWPLENALVSAAMAAQRISWIDAPARALGLKVFTRRYLTRQVLAQLRRTARGRPILLRTAFGTFLTPLNAEDARSLIGAAEEAGARGAVTGLTSHGRRLRLSAHTPLPVALASLSARVRTVAAEEALEILAVRGANSALDRADWCAVTRRLARRVVLGDVAGDDTLVNDILEATLHAADTTEYAARVAALLRRLGPYVHDPAPDSVAAAVPDDGSRDGVVEHVLETVTRALTDTVPQALALASVRPTAPAIDRGEQAVGAALRHYPPLSATVHEVRAPFRWRGTGVDAGTEILYATAWLRDLDPARGHGDDAPSASLCAAPEPCAAAELAVLAACELTRALLRHAEPVVLSPQVERDALPADLHADSLDLALTDVHPHMTMADGTFTPGAGAAAPVGGRGSARHAALASDSARRLEEHARQLADCARQPGWNQDAFGEKCRMTLLAHAERCARAAADVSRAAQWFAR</sequence>